<keyword evidence="10" id="KW-1185">Reference proteome</keyword>
<dbReference type="Pfam" id="PF13191">
    <property type="entry name" value="AAA_16"/>
    <property type="match status" value="1"/>
</dbReference>
<dbReference type="GO" id="GO:0005524">
    <property type="term" value="F:ATP binding"/>
    <property type="evidence" value="ECO:0007669"/>
    <property type="project" value="UniProtKB-UniRule"/>
</dbReference>
<evidence type="ECO:0000256" key="3">
    <source>
        <dbReference type="ARBA" id="ARBA00022741"/>
    </source>
</evidence>
<dbReference type="PANTHER" id="PTHR43289:SF6">
    <property type="entry name" value="SERINE_THREONINE-PROTEIN KINASE NEKL-3"/>
    <property type="match status" value="1"/>
</dbReference>
<feature type="domain" description="Protein kinase" evidence="8">
    <location>
        <begin position="26"/>
        <end position="287"/>
    </location>
</feature>
<dbReference type="InterPro" id="IPR041664">
    <property type="entry name" value="AAA_16"/>
</dbReference>
<sequence length="1143" mass="123987">MAESDPLTTQPDPLVRIPEELQAAGFEQAVEIGRGGFGVVCRCLQPALDRTVAVKVLLADLGTENVERFLREQRAMGRLSGHPHITNVLHVGTTASGRPFIVMQYHSRGSLDGRIREHGPLGWPDALSLGIKLAGALETAHQAGILHRDVKPANILLTDYGQPQLTDFGIARMAGGYETGTGVVTGSPAFTAPEVLGGRSPSAASDVYSLGATLFCAVTGHAAFERRSGEQVIAQFLRITSEPTPILRGEDIPAEVSAAIAWAMAADPPDRPATAAAFGEQLRHAQHLRGVSVDELALPTEAVAPRSGTRAAPAPTARRAISITPPVPLTRFRPPSPSRPLVDRDRLIETLRSGADRRLTLIHGPAGYGKTTLAGQWSTLLANQGAAVAWLSVDTDDNNVVWFLTHLIEAIRQVRPSLAGELGRVLEEHGDQAERYVLTSLINEIHQSGEPVAVVVDDWHLISDPAAVAAMEFLLDSGCEHLQVIVTSRTKAGLPLGRLRVRDELIEIDATALRFDIDEAREFLVERGGLALADSAIAGLADATEGWVAGLQLASLSLRESADPDALIGQMSGRHRAVGEFLAENVLNGLDPQILDFLLATSVTERICGSLASALMGSPGGQAMLEEVEQRDLFLRRLDEEGQWFQYHHLFTQYLRQRLDRDQPGRIQHLHRTASVWSADHAMLSEAVDHALAAGDPGRAVELVERDGMELLEQGRMFTLLGLVAKLPPQQVSQSARLQLTIAWANNAAVRPAAAQAAVDGARALFTAQQGDDRELADLQAEADIIQADIRVISDRLDGVEQLVSECLSRPDTLPAWVVSCAADDAVFANLFRFDFDAARRRHQWALTYHARTRGPLSVVYGYRFAGLAASEQLDMAAAEDLFREGLRVATTAGDQHSYPARIASALLGDLLYERGEIDEAERLLDMSHELGAENGTVDFMIARYATGARIKALRGDLPAAAQYLKEGAQVADSLALRRLSAAVEHERARLHLPVTAPPIDHAARRKPADGIDEVTLQLQEATAIRLLLSESRPEQLEIAVTWAREWVDQLTGRGRPRALLQAQRLLVTCLAVAGHDTEALRLLAATAAVCAEHRMVRFLLDEGAPARTLLETLRREARANRWQSDWAPVPLSFLDESLGPEA</sequence>
<comment type="similarity">
    <text evidence="6">Belongs to the protein kinase superfamily.</text>
</comment>
<comment type="catalytic activity">
    <reaction evidence="6">
        <text>L-seryl-[protein] + ATP = O-phospho-L-seryl-[protein] + ADP + H(+)</text>
        <dbReference type="Rhea" id="RHEA:17989"/>
        <dbReference type="Rhea" id="RHEA-COMP:9863"/>
        <dbReference type="Rhea" id="RHEA-COMP:11604"/>
        <dbReference type="ChEBI" id="CHEBI:15378"/>
        <dbReference type="ChEBI" id="CHEBI:29999"/>
        <dbReference type="ChEBI" id="CHEBI:30616"/>
        <dbReference type="ChEBI" id="CHEBI:83421"/>
        <dbReference type="ChEBI" id="CHEBI:456216"/>
        <dbReference type="EC" id="2.7.11.1"/>
    </reaction>
</comment>
<dbReference type="Gene3D" id="3.40.50.300">
    <property type="entry name" value="P-loop containing nucleotide triphosphate hydrolases"/>
    <property type="match status" value="1"/>
</dbReference>
<dbReference type="PANTHER" id="PTHR43289">
    <property type="entry name" value="MITOGEN-ACTIVATED PROTEIN KINASE KINASE KINASE 20-RELATED"/>
    <property type="match status" value="1"/>
</dbReference>
<comment type="catalytic activity">
    <reaction evidence="6">
        <text>L-threonyl-[protein] + ATP = O-phospho-L-threonyl-[protein] + ADP + H(+)</text>
        <dbReference type="Rhea" id="RHEA:46608"/>
        <dbReference type="Rhea" id="RHEA-COMP:11060"/>
        <dbReference type="Rhea" id="RHEA-COMP:11605"/>
        <dbReference type="ChEBI" id="CHEBI:15378"/>
        <dbReference type="ChEBI" id="CHEBI:30013"/>
        <dbReference type="ChEBI" id="CHEBI:30616"/>
        <dbReference type="ChEBI" id="CHEBI:61977"/>
        <dbReference type="ChEBI" id="CHEBI:456216"/>
        <dbReference type="EC" id="2.7.11.1"/>
    </reaction>
</comment>
<dbReference type="PIRSF" id="PIRSF000574">
    <property type="entry name" value="Ser/Thr_PK_PknK_prd"/>
    <property type="match status" value="1"/>
</dbReference>
<feature type="binding site" evidence="7">
    <location>
        <position position="55"/>
    </location>
    <ligand>
        <name>ATP</name>
        <dbReference type="ChEBI" id="CHEBI:30616"/>
    </ligand>
</feature>
<dbReference type="InterPro" id="IPR016236">
    <property type="entry name" value="Ser/Thr_kinase_PknK_prd"/>
</dbReference>
<dbReference type="Pfam" id="PF00069">
    <property type="entry name" value="Pkinase"/>
    <property type="match status" value="1"/>
</dbReference>
<gene>
    <name evidence="9" type="ORF">BST13_03275</name>
</gene>
<dbReference type="GO" id="GO:0046872">
    <property type="term" value="F:metal ion binding"/>
    <property type="evidence" value="ECO:0007669"/>
    <property type="project" value="UniProtKB-UniRule"/>
</dbReference>
<evidence type="ECO:0000259" key="8">
    <source>
        <dbReference type="PROSITE" id="PS50011"/>
    </source>
</evidence>
<dbReference type="GO" id="GO:0004674">
    <property type="term" value="F:protein serine/threonine kinase activity"/>
    <property type="evidence" value="ECO:0007669"/>
    <property type="project" value="UniProtKB-UniRule"/>
</dbReference>
<dbReference type="Pfam" id="PF17874">
    <property type="entry name" value="TPR_MalT"/>
    <property type="match status" value="1"/>
</dbReference>
<keyword evidence="2 6" id="KW-0808">Transferase</keyword>
<name>A0A1X0BBU7_9MYCO</name>
<dbReference type="Proteomes" id="UP000192448">
    <property type="component" value="Unassembled WGS sequence"/>
</dbReference>
<evidence type="ECO:0000256" key="2">
    <source>
        <dbReference type="ARBA" id="ARBA00022679"/>
    </source>
</evidence>
<dbReference type="Pfam" id="PF25873">
    <property type="entry name" value="WHD_MalT"/>
    <property type="match status" value="1"/>
</dbReference>
<dbReference type="STRING" id="1927124.BST13_03275"/>
<evidence type="ECO:0000313" key="10">
    <source>
        <dbReference type="Proteomes" id="UP000192448"/>
    </source>
</evidence>
<dbReference type="SMART" id="SM00220">
    <property type="entry name" value="S_TKc"/>
    <property type="match status" value="1"/>
</dbReference>
<dbReference type="Gene3D" id="1.25.40.10">
    <property type="entry name" value="Tetratricopeptide repeat domain"/>
    <property type="match status" value="1"/>
</dbReference>
<evidence type="ECO:0000256" key="4">
    <source>
        <dbReference type="ARBA" id="ARBA00022777"/>
    </source>
</evidence>
<dbReference type="InterPro" id="IPR017441">
    <property type="entry name" value="Protein_kinase_ATP_BS"/>
</dbReference>
<evidence type="ECO:0000256" key="6">
    <source>
        <dbReference type="PIRNR" id="PIRNR000574"/>
    </source>
</evidence>
<dbReference type="AlphaFoldDB" id="A0A1X0BBU7"/>
<dbReference type="SUPFAM" id="SSF52540">
    <property type="entry name" value="P-loop containing nucleoside triphosphate hydrolases"/>
    <property type="match status" value="1"/>
</dbReference>
<dbReference type="RefSeq" id="WP_083160559.1">
    <property type="nucleotide sequence ID" value="NZ_MVHF01000002.1"/>
</dbReference>
<proteinExistence type="inferred from homology"/>
<accession>A0A1X0BBU7</accession>
<organism evidence="9 10">
    <name type="scientific">Mycobacterium aquaticum</name>
    <dbReference type="NCBI Taxonomy" id="1927124"/>
    <lineage>
        <taxon>Bacteria</taxon>
        <taxon>Bacillati</taxon>
        <taxon>Actinomycetota</taxon>
        <taxon>Actinomycetes</taxon>
        <taxon>Mycobacteriales</taxon>
        <taxon>Mycobacteriaceae</taxon>
        <taxon>Mycobacterium</taxon>
    </lineage>
</organism>
<dbReference type="InterPro" id="IPR059106">
    <property type="entry name" value="WHD_MalT"/>
</dbReference>
<dbReference type="GO" id="GO:0080090">
    <property type="term" value="P:regulation of primary metabolic process"/>
    <property type="evidence" value="ECO:0007669"/>
    <property type="project" value="UniProtKB-ARBA"/>
</dbReference>
<evidence type="ECO:0000313" key="9">
    <source>
        <dbReference type="EMBL" id="ORA39296.1"/>
    </source>
</evidence>
<dbReference type="InterPro" id="IPR027417">
    <property type="entry name" value="P-loop_NTPase"/>
</dbReference>
<dbReference type="SUPFAM" id="SSF56112">
    <property type="entry name" value="Protein kinase-like (PK-like)"/>
    <property type="match status" value="1"/>
</dbReference>
<dbReference type="InterPro" id="IPR011990">
    <property type="entry name" value="TPR-like_helical_dom_sf"/>
</dbReference>
<evidence type="ECO:0000256" key="1">
    <source>
        <dbReference type="ARBA" id="ARBA00022527"/>
    </source>
</evidence>
<evidence type="ECO:0000256" key="7">
    <source>
        <dbReference type="PROSITE-ProRule" id="PRU10141"/>
    </source>
</evidence>
<dbReference type="OrthoDB" id="136365at2"/>
<reference evidence="9 10" key="1">
    <citation type="submission" date="2017-02" db="EMBL/GenBank/DDBJ databases">
        <title>The new phylogeny of genus Mycobacterium.</title>
        <authorList>
            <person name="Tortoli E."/>
            <person name="Trovato A."/>
            <person name="Cirillo D.M."/>
        </authorList>
    </citation>
    <scope>NUCLEOTIDE SEQUENCE [LARGE SCALE GENOMIC DNA]</scope>
    <source>
        <strain evidence="9 10">RW6</strain>
    </source>
</reference>
<dbReference type="PROSITE" id="PS50011">
    <property type="entry name" value="PROTEIN_KINASE_DOM"/>
    <property type="match status" value="1"/>
</dbReference>
<dbReference type="InterPro" id="IPR011009">
    <property type="entry name" value="Kinase-like_dom_sf"/>
</dbReference>
<dbReference type="CDD" id="cd14014">
    <property type="entry name" value="STKc_PknB_like"/>
    <property type="match status" value="1"/>
</dbReference>
<dbReference type="InterPro" id="IPR008271">
    <property type="entry name" value="Ser/Thr_kinase_AS"/>
</dbReference>
<dbReference type="PROSITE" id="PS00108">
    <property type="entry name" value="PROTEIN_KINASE_ST"/>
    <property type="match status" value="1"/>
</dbReference>
<dbReference type="InterPro" id="IPR000719">
    <property type="entry name" value="Prot_kinase_dom"/>
</dbReference>
<dbReference type="EC" id="2.7.11.1" evidence="6"/>
<dbReference type="InterPro" id="IPR041617">
    <property type="entry name" value="TPR_MalT"/>
</dbReference>
<dbReference type="GO" id="GO:0106310">
    <property type="term" value="F:protein serine kinase activity"/>
    <property type="evidence" value="ECO:0007669"/>
    <property type="project" value="UniProtKB-UniRule"/>
</dbReference>
<dbReference type="Gene3D" id="1.10.510.10">
    <property type="entry name" value="Transferase(Phosphotransferase) domain 1"/>
    <property type="match status" value="1"/>
</dbReference>
<comment type="caution">
    <text evidence="9">The sequence shown here is derived from an EMBL/GenBank/DDBJ whole genome shotgun (WGS) entry which is preliminary data.</text>
</comment>
<keyword evidence="5 6" id="KW-0067">ATP-binding</keyword>
<keyword evidence="1 6" id="KW-0723">Serine/threonine-protein kinase</keyword>
<dbReference type="Gene3D" id="3.30.200.20">
    <property type="entry name" value="Phosphorylase Kinase, domain 1"/>
    <property type="match status" value="1"/>
</dbReference>
<dbReference type="SUPFAM" id="SSF48452">
    <property type="entry name" value="TPR-like"/>
    <property type="match status" value="1"/>
</dbReference>
<dbReference type="PROSITE" id="PS00107">
    <property type="entry name" value="PROTEIN_KINASE_ATP"/>
    <property type="match status" value="1"/>
</dbReference>
<dbReference type="EMBL" id="MVHF01000002">
    <property type="protein sequence ID" value="ORA39296.1"/>
    <property type="molecule type" value="Genomic_DNA"/>
</dbReference>
<evidence type="ECO:0000256" key="5">
    <source>
        <dbReference type="ARBA" id="ARBA00022840"/>
    </source>
</evidence>
<keyword evidence="3 6" id="KW-0547">Nucleotide-binding</keyword>
<keyword evidence="4 6" id="KW-0418">Kinase</keyword>
<protein>
    <recommendedName>
        <fullName evidence="6">Serine/threonine-protein kinase PknK</fullName>
        <ecNumber evidence="6">2.7.11.1</ecNumber>
    </recommendedName>
    <alternativeName>
        <fullName evidence="6">Protein kinase K</fullName>
    </alternativeName>
</protein>